<evidence type="ECO:0000313" key="3">
    <source>
        <dbReference type="Proteomes" id="UP000023152"/>
    </source>
</evidence>
<dbReference type="Proteomes" id="UP000023152">
    <property type="component" value="Unassembled WGS sequence"/>
</dbReference>
<dbReference type="SUPFAM" id="SSF51735">
    <property type="entry name" value="NAD(P)-binding Rossmann-fold domains"/>
    <property type="match status" value="1"/>
</dbReference>
<dbReference type="GO" id="GO:0005737">
    <property type="term" value="C:cytoplasm"/>
    <property type="evidence" value="ECO:0007669"/>
    <property type="project" value="TreeGrafter"/>
</dbReference>
<protein>
    <submittedName>
        <fullName evidence="2">Uncharacterized protein</fullName>
    </submittedName>
</protein>
<dbReference type="AlphaFoldDB" id="X6LRG6"/>
<organism evidence="2 3">
    <name type="scientific">Reticulomyxa filosa</name>
    <dbReference type="NCBI Taxonomy" id="46433"/>
    <lineage>
        <taxon>Eukaryota</taxon>
        <taxon>Sar</taxon>
        <taxon>Rhizaria</taxon>
        <taxon>Retaria</taxon>
        <taxon>Foraminifera</taxon>
        <taxon>Monothalamids</taxon>
        <taxon>Reticulomyxidae</taxon>
        <taxon>Reticulomyxa</taxon>
    </lineage>
</organism>
<dbReference type="EMBL" id="ASPP01030999">
    <property type="protein sequence ID" value="ETO03986.1"/>
    <property type="molecule type" value="Genomic_DNA"/>
</dbReference>
<feature type="non-terminal residue" evidence="2">
    <location>
        <position position="119"/>
    </location>
</feature>
<dbReference type="PANTHER" id="PTHR13812">
    <property type="entry name" value="KETIMINE REDUCTASE MU-CRYSTALLIN"/>
    <property type="match status" value="1"/>
</dbReference>
<dbReference type="InterPro" id="IPR036291">
    <property type="entry name" value="NAD(P)-bd_dom_sf"/>
</dbReference>
<reference evidence="2 3" key="1">
    <citation type="journal article" date="2013" name="Curr. Biol.">
        <title>The Genome of the Foraminiferan Reticulomyxa filosa.</title>
        <authorList>
            <person name="Glockner G."/>
            <person name="Hulsmann N."/>
            <person name="Schleicher M."/>
            <person name="Noegel A.A."/>
            <person name="Eichinger L."/>
            <person name="Gallinger C."/>
            <person name="Pawlowski J."/>
            <person name="Sierra R."/>
            <person name="Euteneuer U."/>
            <person name="Pillet L."/>
            <person name="Moustafa A."/>
            <person name="Platzer M."/>
            <person name="Groth M."/>
            <person name="Szafranski K."/>
            <person name="Schliwa M."/>
        </authorList>
    </citation>
    <scope>NUCLEOTIDE SEQUENCE [LARGE SCALE GENOMIC DNA]</scope>
</reference>
<gene>
    <name evidence="2" type="ORF">RFI_33416</name>
</gene>
<proteinExistence type="inferred from homology"/>
<evidence type="ECO:0000256" key="1">
    <source>
        <dbReference type="ARBA" id="ARBA00008903"/>
    </source>
</evidence>
<sequence>GEENRKCAKHYFKQTNNLFLLISAVLTVRPNIEVVNIVNRTFEKSVELAKRFESICPNKEKRVKFNPVKCTDKTSKQTKDAPEEVLLEYDDACVRDADVICTATMSAHPLFDGKLLKPN</sequence>
<feature type="non-terminal residue" evidence="2">
    <location>
        <position position="1"/>
    </location>
</feature>
<dbReference type="PANTHER" id="PTHR13812:SF19">
    <property type="entry name" value="KETIMINE REDUCTASE MU-CRYSTALLIN"/>
    <property type="match status" value="1"/>
</dbReference>
<dbReference type="OrthoDB" id="41492at2759"/>
<dbReference type="Gene3D" id="3.40.50.720">
    <property type="entry name" value="NAD(P)-binding Rossmann-like Domain"/>
    <property type="match status" value="1"/>
</dbReference>
<comment type="caution">
    <text evidence="2">The sequence shown here is derived from an EMBL/GenBank/DDBJ whole genome shotgun (WGS) entry which is preliminary data.</text>
</comment>
<dbReference type="InterPro" id="IPR003462">
    <property type="entry name" value="ODC_Mu_crystall"/>
</dbReference>
<comment type="similarity">
    <text evidence="1">Belongs to the ornithine cyclodeaminase/mu-crystallin family.</text>
</comment>
<evidence type="ECO:0000313" key="2">
    <source>
        <dbReference type="EMBL" id="ETO03986.1"/>
    </source>
</evidence>
<accession>X6LRG6</accession>
<keyword evidence="3" id="KW-1185">Reference proteome</keyword>
<name>X6LRG6_RETFI</name>